<protein>
    <submittedName>
        <fullName evidence="3">Uncharacterized protein</fullName>
    </submittedName>
</protein>
<feature type="region of interest" description="Disordered" evidence="1">
    <location>
        <begin position="70"/>
        <end position="97"/>
    </location>
</feature>
<feature type="transmembrane region" description="Helical" evidence="2">
    <location>
        <begin position="38"/>
        <end position="63"/>
    </location>
</feature>
<keyword evidence="2" id="KW-0472">Membrane</keyword>
<dbReference type="AlphaFoldDB" id="A0A7X1BBX5"/>
<evidence type="ECO:0000256" key="1">
    <source>
        <dbReference type="SAM" id="MobiDB-lite"/>
    </source>
</evidence>
<feature type="compositionally biased region" description="Low complexity" evidence="1">
    <location>
        <begin position="78"/>
        <end position="97"/>
    </location>
</feature>
<proteinExistence type="predicted"/>
<reference evidence="3 4" key="1">
    <citation type="submission" date="2020-07" db="EMBL/GenBank/DDBJ databases">
        <authorList>
            <person name="Feng X."/>
        </authorList>
    </citation>
    <scope>NUCLEOTIDE SEQUENCE [LARGE SCALE GENOMIC DNA]</scope>
    <source>
        <strain evidence="3 4">JCM23202</strain>
    </source>
</reference>
<keyword evidence="2" id="KW-0812">Transmembrane</keyword>
<evidence type="ECO:0000256" key="2">
    <source>
        <dbReference type="SAM" id="Phobius"/>
    </source>
</evidence>
<keyword evidence="4" id="KW-1185">Reference proteome</keyword>
<evidence type="ECO:0000313" key="4">
    <source>
        <dbReference type="Proteomes" id="UP000526501"/>
    </source>
</evidence>
<gene>
    <name evidence="3" type="ORF">H5P27_18820</name>
</gene>
<name>A0A7X1BBX5_9BACT</name>
<evidence type="ECO:0000313" key="3">
    <source>
        <dbReference type="EMBL" id="MBC2608115.1"/>
    </source>
</evidence>
<dbReference type="Proteomes" id="UP000526501">
    <property type="component" value="Unassembled WGS sequence"/>
</dbReference>
<keyword evidence="2" id="KW-1133">Transmembrane helix</keyword>
<dbReference type="EMBL" id="JACHVC010000013">
    <property type="protein sequence ID" value="MBC2608115.1"/>
    <property type="molecule type" value="Genomic_DNA"/>
</dbReference>
<accession>A0A7X1BBX5</accession>
<dbReference type="RefSeq" id="WP_185661969.1">
    <property type="nucleotide sequence ID" value="NZ_CAWPOO010000013.1"/>
</dbReference>
<organism evidence="3 4">
    <name type="scientific">Pelagicoccus albus</name>
    <dbReference type="NCBI Taxonomy" id="415222"/>
    <lineage>
        <taxon>Bacteria</taxon>
        <taxon>Pseudomonadati</taxon>
        <taxon>Verrucomicrobiota</taxon>
        <taxon>Opitutia</taxon>
        <taxon>Puniceicoccales</taxon>
        <taxon>Pelagicoccaceae</taxon>
        <taxon>Pelagicoccus</taxon>
    </lineage>
</organism>
<comment type="caution">
    <text evidence="3">The sequence shown here is derived from an EMBL/GenBank/DDBJ whole genome shotgun (WGS) entry which is preliminary data.</text>
</comment>
<sequence length="218" mass="23476">MSLISQALKTEQQRRQMSSGPVPPMVTRLHRQASRDRFPLILTALVGLGTVSAICLTLVLVLIPEKGSSQLAASQDSPPQENTTAPTTAEPIATEKPPASAVEQLFTGLSDEELSAVKKLLLEQKLANLAASEAAKKAAATQVPTMSLEEAAKIQDIVEGFAFQGIRKAGLESKVFLDGKIRRIGEVVDFESQLKLVGFTETDLVFRTPDGSTFRKSM</sequence>